<dbReference type="InterPro" id="IPR001412">
    <property type="entry name" value="aa-tRNA-synth_I_CS"/>
</dbReference>
<evidence type="ECO:0000256" key="5">
    <source>
        <dbReference type="ARBA" id="ARBA00022840"/>
    </source>
</evidence>
<dbReference type="Gene3D" id="1.10.240.10">
    <property type="entry name" value="Tyrosyl-Transfer RNA Synthetase"/>
    <property type="match status" value="1"/>
</dbReference>
<gene>
    <name evidence="9" type="primary">trpS</name>
    <name evidence="11" type="ORF">G4Y79_13730</name>
</gene>
<feature type="binding site" evidence="9">
    <location>
        <begin position="212"/>
        <end position="216"/>
    </location>
    <ligand>
        <name>ATP</name>
        <dbReference type="ChEBI" id="CHEBI:30616"/>
    </ligand>
</feature>
<dbReference type="HAMAP" id="MF_00140_B">
    <property type="entry name" value="Trp_tRNA_synth_B"/>
    <property type="match status" value="1"/>
</dbReference>
<dbReference type="GO" id="GO:0006436">
    <property type="term" value="P:tryptophanyl-tRNA aminoacylation"/>
    <property type="evidence" value="ECO:0007669"/>
    <property type="project" value="UniProtKB-UniRule"/>
</dbReference>
<dbReference type="PANTHER" id="PTHR43766:SF1">
    <property type="entry name" value="TRYPTOPHAN--TRNA LIGASE, MITOCHONDRIAL"/>
    <property type="match status" value="1"/>
</dbReference>
<dbReference type="KEGG" id="pmet:G4Y79_13730"/>
<comment type="catalytic activity">
    <reaction evidence="8 9">
        <text>tRNA(Trp) + L-tryptophan + ATP = L-tryptophyl-tRNA(Trp) + AMP + diphosphate + H(+)</text>
        <dbReference type="Rhea" id="RHEA:24080"/>
        <dbReference type="Rhea" id="RHEA-COMP:9671"/>
        <dbReference type="Rhea" id="RHEA-COMP:9705"/>
        <dbReference type="ChEBI" id="CHEBI:15378"/>
        <dbReference type="ChEBI" id="CHEBI:30616"/>
        <dbReference type="ChEBI" id="CHEBI:33019"/>
        <dbReference type="ChEBI" id="CHEBI:57912"/>
        <dbReference type="ChEBI" id="CHEBI:78442"/>
        <dbReference type="ChEBI" id="CHEBI:78535"/>
        <dbReference type="ChEBI" id="CHEBI:456215"/>
        <dbReference type="EC" id="6.1.1.2"/>
    </reaction>
</comment>
<dbReference type="PROSITE" id="PS00178">
    <property type="entry name" value="AA_TRNA_LIGASE_I"/>
    <property type="match status" value="1"/>
</dbReference>
<keyword evidence="3 9" id="KW-0436">Ligase</keyword>
<keyword evidence="7 9" id="KW-0030">Aminoacyl-tRNA synthetase</keyword>
<sequence>MAAPATEAPKTETKKISLTGIKPSGTPHVGNYLGAIKPALKLAETFQAYYFIADYHALTTVTDPDLMHQYVYEIIATWLAMGLDPDEVVFYRQSDIPEIFELTWILSCYTAKGLLNRAHAYKAKVDANREEDRDEDAGVSAGLFNYPVLMASDILMFNTNYVPVGQDQKQHIEIARDIAASFNNNYGQEVLVLPEAYIMDDVATVPGIDGRKMSKSYGNVVPLFAPPKQLRKQIMRIVTNSQQPEEPKDPDADNIYNIYKHFASPEDLARVRQTYLEGGLAYGKMKQELFELLEATFGEARSQYDEYMNDKAELDRIMTRGAEKARAISVPMIEKMRKTVGIR</sequence>
<dbReference type="InterPro" id="IPR050203">
    <property type="entry name" value="Trp-tRNA_synthetase"/>
</dbReference>
<dbReference type="Gene3D" id="3.40.50.620">
    <property type="entry name" value="HUPs"/>
    <property type="match status" value="1"/>
</dbReference>
<keyword evidence="4 9" id="KW-0547">Nucleotide-binding</keyword>
<dbReference type="RefSeq" id="WP_195168844.1">
    <property type="nucleotide sequence ID" value="NZ_CP062983.1"/>
</dbReference>
<evidence type="ECO:0000256" key="7">
    <source>
        <dbReference type="ARBA" id="ARBA00023146"/>
    </source>
</evidence>
<keyword evidence="2 9" id="KW-0963">Cytoplasm</keyword>
<accession>A0A7S8E5J7</accession>
<feature type="short sequence motif" description="'KMSKS' region" evidence="9">
    <location>
        <begin position="212"/>
        <end position="216"/>
    </location>
</feature>
<evidence type="ECO:0000313" key="12">
    <source>
        <dbReference type="Proteomes" id="UP000594468"/>
    </source>
</evidence>
<dbReference type="InterPro" id="IPR014729">
    <property type="entry name" value="Rossmann-like_a/b/a_fold"/>
</dbReference>
<dbReference type="Pfam" id="PF00579">
    <property type="entry name" value="tRNA-synt_1b"/>
    <property type="match status" value="1"/>
</dbReference>
<feature type="binding site" evidence="9">
    <location>
        <position position="153"/>
    </location>
    <ligand>
        <name>L-tryptophan</name>
        <dbReference type="ChEBI" id="CHEBI:57912"/>
    </ligand>
</feature>
<evidence type="ECO:0000256" key="10">
    <source>
        <dbReference type="RuleBase" id="RU363036"/>
    </source>
</evidence>
<dbReference type="InterPro" id="IPR024109">
    <property type="entry name" value="Trp-tRNA-ligase_bac-type"/>
</dbReference>
<reference evidence="11 12" key="1">
    <citation type="submission" date="2020-02" db="EMBL/GenBank/DDBJ databases">
        <authorList>
            <person name="Zheng R.K."/>
            <person name="Sun C.M."/>
        </authorList>
    </citation>
    <scope>NUCLEOTIDE SEQUENCE [LARGE SCALE GENOMIC DNA]</scope>
    <source>
        <strain evidence="12">rifampicinis</strain>
    </source>
</reference>
<feature type="binding site" evidence="9">
    <location>
        <position position="205"/>
    </location>
    <ligand>
        <name>ATP</name>
        <dbReference type="ChEBI" id="CHEBI:30616"/>
    </ligand>
</feature>
<organism evidence="11 12">
    <name type="scientific">Phototrophicus methaneseepsis</name>
    <dbReference type="NCBI Taxonomy" id="2710758"/>
    <lineage>
        <taxon>Bacteria</taxon>
        <taxon>Bacillati</taxon>
        <taxon>Chloroflexota</taxon>
        <taxon>Candidatus Thermofontia</taxon>
        <taxon>Phototrophicales</taxon>
        <taxon>Phototrophicaceae</taxon>
        <taxon>Phototrophicus</taxon>
    </lineage>
</organism>
<comment type="function">
    <text evidence="9">Catalyzes the attachment of tryptophan to tRNA(Trp).</text>
</comment>
<evidence type="ECO:0000256" key="2">
    <source>
        <dbReference type="ARBA" id="ARBA00022490"/>
    </source>
</evidence>
<evidence type="ECO:0000256" key="1">
    <source>
        <dbReference type="ARBA" id="ARBA00005594"/>
    </source>
</evidence>
<name>A0A7S8E5J7_9CHLR</name>
<comment type="caution">
    <text evidence="9">Lacks conserved residue(s) required for the propagation of feature annotation.</text>
</comment>
<keyword evidence="5 9" id="KW-0067">ATP-binding</keyword>
<dbReference type="EMBL" id="CP062983">
    <property type="protein sequence ID" value="QPC80769.1"/>
    <property type="molecule type" value="Genomic_DNA"/>
</dbReference>
<evidence type="ECO:0000256" key="8">
    <source>
        <dbReference type="ARBA" id="ARBA00049929"/>
    </source>
</evidence>
<evidence type="ECO:0000256" key="6">
    <source>
        <dbReference type="ARBA" id="ARBA00022917"/>
    </source>
</evidence>
<dbReference type="GO" id="GO:0005524">
    <property type="term" value="F:ATP binding"/>
    <property type="evidence" value="ECO:0007669"/>
    <property type="project" value="UniProtKB-UniRule"/>
</dbReference>
<dbReference type="InterPro" id="IPR002306">
    <property type="entry name" value="Trp-tRNA-ligase"/>
</dbReference>
<feature type="binding site" evidence="9">
    <location>
        <begin position="30"/>
        <end position="31"/>
    </location>
    <ligand>
        <name>ATP</name>
        <dbReference type="ChEBI" id="CHEBI:30616"/>
    </ligand>
</feature>
<keyword evidence="6 9" id="KW-0648">Protein biosynthesis</keyword>
<dbReference type="FunFam" id="1.10.240.10:FF:000005">
    <property type="entry name" value="Tryptophan--tRNA ligase"/>
    <property type="match status" value="1"/>
</dbReference>
<comment type="subunit">
    <text evidence="9">Homodimer.</text>
</comment>
<dbReference type="GO" id="GO:0004830">
    <property type="term" value="F:tryptophan-tRNA ligase activity"/>
    <property type="evidence" value="ECO:0007669"/>
    <property type="project" value="UniProtKB-UniRule"/>
</dbReference>
<dbReference type="AlphaFoldDB" id="A0A7S8E5J7"/>
<dbReference type="FunFam" id="3.40.50.620:FF:000144">
    <property type="entry name" value="Tryptophan--tRNA ligase"/>
    <property type="match status" value="1"/>
</dbReference>
<evidence type="ECO:0000256" key="3">
    <source>
        <dbReference type="ARBA" id="ARBA00022598"/>
    </source>
</evidence>
<comment type="similarity">
    <text evidence="1 9 10">Belongs to the class-I aminoacyl-tRNA synthetase family.</text>
</comment>
<dbReference type="EC" id="6.1.1.2" evidence="9"/>
<dbReference type="PRINTS" id="PR01039">
    <property type="entry name" value="TRNASYNTHTRP"/>
</dbReference>
<dbReference type="CDD" id="cd00806">
    <property type="entry name" value="TrpRS_core"/>
    <property type="match status" value="1"/>
</dbReference>
<evidence type="ECO:0000256" key="4">
    <source>
        <dbReference type="ARBA" id="ARBA00022741"/>
    </source>
</evidence>
<comment type="subcellular location">
    <subcellularLocation>
        <location evidence="9">Cytoplasm</location>
    </subcellularLocation>
</comment>
<dbReference type="NCBIfam" id="NF009207">
    <property type="entry name" value="PRK12556.1"/>
    <property type="match status" value="1"/>
</dbReference>
<evidence type="ECO:0000256" key="9">
    <source>
        <dbReference type="HAMAP-Rule" id="MF_00140"/>
    </source>
</evidence>
<feature type="binding site" evidence="9">
    <location>
        <begin position="22"/>
        <end position="24"/>
    </location>
    <ligand>
        <name>ATP</name>
        <dbReference type="ChEBI" id="CHEBI:30616"/>
    </ligand>
</feature>
<proteinExistence type="inferred from homology"/>
<feature type="binding site" evidence="9">
    <location>
        <begin position="165"/>
        <end position="167"/>
    </location>
    <ligand>
        <name>ATP</name>
        <dbReference type="ChEBI" id="CHEBI:30616"/>
    </ligand>
</feature>
<evidence type="ECO:0000313" key="11">
    <source>
        <dbReference type="EMBL" id="QPC80769.1"/>
    </source>
</evidence>
<dbReference type="PANTHER" id="PTHR43766">
    <property type="entry name" value="TRYPTOPHAN--TRNA LIGASE, MITOCHONDRIAL"/>
    <property type="match status" value="1"/>
</dbReference>
<dbReference type="NCBIfam" id="TIGR00233">
    <property type="entry name" value="trpS"/>
    <property type="match status" value="1"/>
</dbReference>
<protein>
    <recommendedName>
        <fullName evidence="9">Tryptophan--tRNA ligase</fullName>
        <ecNumber evidence="9">6.1.1.2</ecNumber>
    </recommendedName>
    <alternativeName>
        <fullName evidence="9">Tryptophanyl-tRNA synthetase</fullName>
        <shortName evidence="9">TrpRS</shortName>
    </alternativeName>
</protein>
<dbReference type="SUPFAM" id="SSF52374">
    <property type="entry name" value="Nucleotidylyl transferase"/>
    <property type="match status" value="1"/>
</dbReference>
<dbReference type="GO" id="GO:0005829">
    <property type="term" value="C:cytosol"/>
    <property type="evidence" value="ECO:0007669"/>
    <property type="project" value="TreeGrafter"/>
</dbReference>
<keyword evidence="12" id="KW-1185">Reference proteome</keyword>
<dbReference type="InterPro" id="IPR002305">
    <property type="entry name" value="aa-tRNA-synth_Ic"/>
</dbReference>
<dbReference type="Proteomes" id="UP000594468">
    <property type="component" value="Chromosome"/>
</dbReference>